<keyword evidence="2" id="KW-1185">Reference proteome</keyword>
<protein>
    <submittedName>
        <fullName evidence="1">Uncharacterized protein</fullName>
    </submittedName>
</protein>
<comment type="caution">
    <text evidence="1">The sequence shown here is derived from an EMBL/GenBank/DDBJ whole genome shotgun (WGS) entry which is preliminary data.</text>
</comment>
<gene>
    <name evidence="1" type="ORF">ABXR19_04755</name>
</gene>
<name>A0ABV2TIW8_9RHOO</name>
<dbReference type="EMBL" id="JBEWZI010000003">
    <property type="protein sequence ID" value="MET7013488.1"/>
    <property type="molecule type" value="Genomic_DNA"/>
</dbReference>
<accession>A0ABV2TIW8</accession>
<evidence type="ECO:0000313" key="2">
    <source>
        <dbReference type="Proteomes" id="UP001549691"/>
    </source>
</evidence>
<evidence type="ECO:0000313" key="1">
    <source>
        <dbReference type="EMBL" id="MET7013488.1"/>
    </source>
</evidence>
<dbReference type="RefSeq" id="WP_354599948.1">
    <property type="nucleotide sequence ID" value="NZ_JBEWZI010000003.1"/>
</dbReference>
<reference evidence="1 2" key="1">
    <citation type="submission" date="2024-07" db="EMBL/GenBank/DDBJ databases">
        <title>Uliginosibacterium flavum JJ3220;KACC:17644.</title>
        <authorList>
            <person name="Kim M.K."/>
        </authorList>
    </citation>
    <scope>NUCLEOTIDE SEQUENCE [LARGE SCALE GENOMIC DNA]</scope>
    <source>
        <strain evidence="1 2">KACC:17644</strain>
    </source>
</reference>
<proteinExistence type="predicted"/>
<sequence length="183" mass="20821">MLSNARLLASLDMLEYYFGKVTNPPAPPAKPEPGQPSQFCKYAALELCGWIEEAQDHIAGLFAASLKTVECKSRLTELIEKNYGFDMYQNFMPMMAFVIGMERYDLLISDLRSPGSPFYILESTIQSNQYKKLRNTHAHTHFNEAEVKKLTHLNSPAVVKKHAECIYKGFDVLVSELKIRNLL</sequence>
<organism evidence="1 2">
    <name type="scientific">Uliginosibacterium flavum</name>
    <dbReference type="NCBI Taxonomy" id="1396831"/>
    <lineage>
        <taxon>Bacteria</taxon>
        <taxon>Pseudomonadati</taxon>
        <taxon>Pseudomonadota</taxon>
        <taxon>Betaproteobacteria</taxon>
        <taxon>Rhodocyclales</taxon>
        <taxon>Zoogloeaceae</taxon>
        <taxon>Uliginosibacterium</taxon>
    </lineage>
</organism>
<dbReference type="Proteomes" id="UP001549691">
    <property type="component" value="Unassembled WGS sequence"/>
</dbReference>